<dbReference type="Gene3D" id="3.30.160.60">
    <property type="entry name" value="Classic Zinc Finger"/>
    <property type="match status" value="1"/>
</dbReference>
<name>A0A2V1AP82_9ASCO</name>
<dbReference type="OrthoDB" id="4086633at2759"/>
<evidence type="ECO:0008006" key="4">
    <source>
        <dbReference type="Google" id="ProtNLM"/>
    </source>
</evidence>
<dbReference type="EMBL" id="PKFO01000003">
    <property type="protein sequence ID" value="PVH20067.1"/>
    <property type="molecule type" value="Genomic_DNA"/>
</dbReference>
<gene>
    <name evidence="2" type="ORF">CXQ85_001846</name>
</gene>
<dbReference type="GeneID" id="37007177"/>
<accession>A0A2V1AP82</accession>
<dbReference type="VEuPathDB" id="FungiDB:CXQ85_001846"/>
<dbReference type="STRING" id="45357.A0A2V1AP82"/>
<proteinExistence type="predicted"/>
<feature type="compositionally biased region" description="Polar residues" evidence="1">
    <location>
        <begin position="102"/>
        <end position="116"/>
    </location>
</feature>
<protein>
    <recommendedName>
        <fullName evidence="4">C2H2-type domain-containing protein</fullName>
    </recommendedName>
</protein>
<comment type="caution">
    <text evidence="2">The sequence shown here is derived from an EMBL/GenBank/DDBJ whole genome shotgun (WGS) entry which is preliminary data.</text>
</comment>
<sequence length="355" mass="40409">MPGERQPKRESFSEPLRLDDPVFPYLQQTQADYPEAANVGNAPAFPGHPHQMIQPENTTSANWNRQYAPAYHQGHQQPFQYYQQSPDFIPPMPVGFGERSSFGDSSSYGDRSSFGRSSYERNSIVDAEEAVLGRPQKRSSSDEMLSQNTGGSLRHMGHPMPIHQHSRLSSRPSPTSSDSSFSRSPVRLATEEAGLLPSHESTSFVESSNMLGSQSYPDMTTMVNSDSNMSVPLVETTFVDPTKCTVCGKTISRDMTRHMWTHQSEKRFKCVFPKGNCRHKSGSFNRRYDFKKHLLNKHFRYDDESTKREHNLREKLSQWGTCPCGKRYLSGDWLNNHILTTNESQRCPLIKKSEF</sequence>
<feature type="compositionally biased region" description="Polar residues" evidence="1">
    <location>
        <begin position="142"/>
        <end position="151"/>
    </location>
</feature>
<keyword evidence="3" id="KW-1185">Reference proteome</keyword>
<evidence type="ECO:0000313" key="3">
    <source>
        <dbReference type="Proteomes" id="UP000244309"/>
    </source>
</evidence>
<feature type="compositionally biased region" description="Low complexity" evidence="1">
    <location>
        <begin position="167"/>
        <end position="185"/>
    </location>
</feature>
<dbReference type="RefSeq" id="XP_025341007.1">
    <property type="nucleotide sequence ID" value="XM_025485542.1"/>
</dbReference>
<evidence type="ECO:0000256" key="1">
    <source>
        <dbReference type="SAM" id="MobiDB-lite"/>
    </source>
</evidence>
<feature type="region of interest" description="Disordered" evidence="1">
    <location>
        <begin position="96"/>
        <end position="187"/>
    </location>
</feature>
<organism evidence="2 3">
    <name type="scientific">Candidozyma haemuli</name>
    <dbReference type="NCBI Taxonomy" id="45357"/>
    <lineage>
        <taxon>Eukaryota</taxon>
        <taxon>Fungi</taxon>
        <taxon>Dikarya</taxon>
        <taxon>Ascomycota</taxon>
        <taxon>Saccharomycotina</taxon>
        <taxon>Pichiomycetes</taxon>
        <taxon>Metschnikowiaceae</taxon>
        <taxon>Candidozyma</taxon>
    </lineage>
</organism>
<dbReference type="Proteomes" id="UP000244309">
    <property type="component" value="Unassembled WGS sequence"/>
</dbReference>
<dbReference type="AlphaFoldDB" id="A0A2V1AP82"/>
<feature type="region of interest" description="Disordered" evidence="1">
    <location>
        <begin position="1"/>
        <end position="20"/>
    </location>
</feature>
<evidence type="ECO:0000313" key="2">
    <source>
        <dbReference type="EMBL" id="PVH20067.1"/>
    </source>
</evidence>
<reference evidence="2 3" key="1">
    <citation type="submission" date="2017-12" db="EMBL/GenBank/DDBJ databases">
        <title>Genome Sequence of a Multidrug-Resistant Candida haemulonii Isolate from a Patient with Chronic Leg Ulcers in Israel.</title>
        <authorList>
            <person name="Chow N.A."/>
            <person name="Gade L."/>
            <person name="Batra D."/>
            <person name="Rowe L.A."/>
            <person name="Ben-Ami R."/>
            <person name="Loparev V.N."/>
            <person name="Litvintseva A.P."/>
        </authorList>
    </citation>
    <scope>NUCLEOTIDE SEQUENCE [LARGE SCALE GENOMIC DNA]</scope>
    <source>
        <strain evidence="2 3">B11899</strain>
    </source>
</reference>